<dbReference type="Pfam" id="PF08381">
    <property type="entry name" value="BRX"/>
    <property type="match status" value="3"/>
</dbReference>
<evidence type="ECO:0000256" key="3">
    <source>
        <dbReference type="ARBA" id="ARBA00023242"/>
    </source>
</evidence>
<feature type="domain" description="BRX" evidence="5">
    <location>
        <begin position="371"/>
        <end position="429"/>
    </location>
</feature>
<evidence type="ECO:0000256" key="2">
    <source>
        <dbReference type="ARBA" id="ARBA00009057"/>
    </source>
</evidence>
<evidence type="ECO:0000313" key="6">
    <source>
        <dbReference type="EMBL" id="MBA0623126.1"/>
    </source>
</evidence>
<dbReference type="Pfam" id="PF13713">
    <property type="entry name" value="BRX_N"/>
    <property type="match status" value="1"/>
</dbReference>
<feature type="region of interest" description="Disordered" evidence="4">
    <location>
        <begin position="259"/>
        <end position="313"/>
    </location>
</feature>
<reference evidence="6 7" key="1">
    <citation type="journal article" date="2019" name="Genome Biol. Evol.">
        <title>Insights into the evolution of the New World diploid cottons (Gossypium, subgenus Houzingenia) based on genome sequencing.</title>
        <authorList>
            <person name="Grover C.E."/>
            <person name="Arick M.A. 2nd"/>
            <person name="Thrash A."/>
            <person name="Conover J.L."/>
            <person name="Sanders W.S."/>
            <person name="Peterson D.G."/>
            <person name="Frelichowski J.E."/>
            <person name="Scheffler J.A."/>
            <person name="Scheffler B.E."/>
            <person name="Wendel J.F."/>
        </authorList>
    </citation>
    <scope>NUCLEOTIDE SEQUENCE [LARGE SCALE GENOMIC DNA]</scope>
    <source>
        <strain evidence="6">27</strain>
        <tissue evidence="6">Leaf</tissue>
    </source>
</reference>
<protein>
    <recommendedName>
        <fullName evidence="5">BRX domain-containing protein</fullName>
    </recommendedName>
</protein>
<evidence type="ECO:0000313" key="7">
    <source>
        <dbReference type="Proteomes" id="UP000593561"/>
    </source>
</evidence>
<feature type="domain" description="BRX" evidence="5">
    <location>
        <begin position="137"/>
        <end position="250"/>
    </location>
</feature>
<comment type="caution">
    <text evidence="6">The sequence shown here is derived from an EMBL/GenBank/DDBJ whole genome shotgun (WGS) entry which is preliminary data.</text>
</comment>
<dbReference type="InterPro" id="IPR027988">
    <property type="entry name" value="BRX_N"/>
</dbReference>
<evidence type="ECO:0000256" key="4">
    <source>
        <dbReference type="SAM" id="MobiDB-lite"/>
    </source>
</evidence>
<sequence length="429" mass="47536">MLTCIACSKQLHNNNGSIGRHQDEDTLETPRTRQTIKALTSQIKDIALKASGAYKSCKPCSGSSNHDRKNYADSDAASDSARFQIPYRRRGSSNSTPGSWGKEKESRLKGLSSGEGTPVSVSGRTGSALFMEEDEPKEWVAQVEPGVLITFVSLPEGGNDLKRIRFRGHNCIVLCGLNFSLYTKYQVLKCCSRFVLELPPCSLDSFLALGFGIEGFNLLDCHCMCREMFNKWQAQRWWAENYDKVMELYNVQRFNRQAVPLPTPPGSEDKGSITESAKDSPVTPPLNKERPHNFIRPTGMGYSSSDSLDHHPMQSHQYYDSAALVSTPKLSSINGAKTETSSIDGSVRTSSSREADQSGELSISNASDMETEWVEQDEPGVYITIRALPGGTRELRRVRFRYAVCFSSVLDIKLANNSINVNSSIISEQ</sequence>
<dbReference type="GO" id="GO:0005634">
    <property type="term" value="C:nucleus"/>
    <property type="evidence" value="ECO:0007669"/>
    <property type="project" value="UniProtKB-SubCell"/>
</dbReference>
<evidence type="ECO:0000259" key="5">
    <source>
        <dbReference type="PROSITE" id="PS51514"/>
    </source>
</evidence>
<organism evidence="6 7">
    <name type="scientific">Gossypium davidsonii</name>
    <name type="common">Davidson's cotton</name>
    <name type="synonym">Gossypium klotzschianum subsp. davidsonii</name>
    <dbReference type="NCBI Taxonomy" id="34287"/>
    <lineage>
        <taxon>Eukaryota</taxon>
        <taxon>Viridiplantae</taxon>
        <taxon>Streptophyta</taxon>
        <taxon>Embryophyta</taxon>
        <taxon>Tracheophyta</taxon>
        <taxon>Spermatophyta</taxon>
        <taxon>Magnoliopsida</taxon>
        <taxon>eudicotyledons</taxon>
        <taxon>Gunneridae</taxon>
        <taxon>Pentapetalae</taxon>
        <taxon>rosids</taxon>
        <taxon>malvids</taxon>
        <taxon>Malvales</taxon>
        <taxon>Malvaceae</taxon>
        <taxon>Malvoideae</taxon>
        <taxon>Gossypium</taxon>
    </lineage>
</organism>
<evidence type="ECO:0000256" key="1">
    <source>
        <dbReference type="ARBA" id="ARBA00004123"/>
    </source>
</evidence>
<dbReference type="AlphaFoldDB" id="A0A7J8SC54"/>
<feature type="compositionally biased region" description="Polar residues" evidence="4">
    <location>
        <begin position="334"/>
        <end position="350"/>
    </location>
</feature>
<comment type="similarity">
    <text evidence="2">Belongs to the BRX family.</text>
</comment>
<feature type="region of interest" description="Disordered" evidence="4">
    <location>
        <begin position="334"/>
        <end position="370"/>
    </location>
</feature>
<keyword evidence="3" id="KW-0539">Nucleus</keyword>
<feature type="region of interest" description="Disordered" evidence="4">
    <location>
        <begin position="55"/>
        <end position="123"/>
    </location>
</feature>
<comment type="subcellular location">
    <subcellularLocation>
        <location evidence="1">Nucleus</location>
    </subcellularLocation>
</comment>
<feature type="compositionally biased region" description="Polar residues" evidence="4">
    <location>
        <begin position="359"/>
        <end position="368"/>
    </location>
</feature>
<dbReference type="PROSITE" id="PS51514">
    <property type="entry name" value="BRX"/>
    <property type="match status" value="2"/>
</dbReference>
<dbReference type="EMBL" id="JABFAC010000009">
    <property type="protein sequence ID" value="MBA0623126.1"/>
    <property type="molecule type" value="Genomic_DNA"/>
</dbReference>
<gene>
    <name evidence="6" type="ORF">Godav_008610</name>
</gene>
<accession>A0A7J8SC54</accession>
<name>A0A7J8SC54_GOSDV</name>
<dbReference type="InterPro" id="IPR013591">
    <property type="entry name" value="Brevis_radix_dom"/>
</dbReference>
<feature type="compositionally biased region" description="Basic and acidic residues" evidence="4">
    <location>
        <begin position="267"/>
        <end position="278"/>
    </location>
</feature>
<dbReference type="InterPro" id="IPR044532">
    <property type="entry name" value="BRX-like"/>
</dbReference>
<proteinExistence type="inferred from homology"/>
<keyword evidence="7" id="KW-1185">Reference proteome</keyword>
<dbReference type="PANTHER" id="PTHR46058:SF2">
    <property type="entry name" value="PROTEIN BREVIS RADIX-LIKE 3"/>
    <property type="match status" value="1"/>
</dbReference>
<dbReference type="PANTHER" id="PTHR46058">
    <property type="entry name" value="PROTEIN BREVIS RADIX-LIKE 1"/>
    <property type="match status" value="1"/>
</dbReference>
<dbReference type="Proteomes" id="UP000593561">
    <property type="component" value="Unassembled WGS sequence"/>
</dbReference>